<keyword evidence="1" id="KW-0472">Membrane</keyword>
<accession>A0A1X7VIC1</accession>
<protein>
    <submittedName>
        <fullName evidence="2">Uncharacterized protein</fullName>
    </submittedName>
</protein>
<evidence type="ECO:0000313" key="2">
    <source>
        <dbReference type="EnsemblMetazoa" id="Aqu2.1.40096_001"/>
    </source>
</evidence>
<evidence type="ECO:0000256" key="1">
    <source>
        <dbReference type="SAM" id="Phobius"/>
    </source>
</evidence>
<keyword evidence="1" id="KW-0812">Transmembrane</keyword>
<dbReference type="AlphaFoldDB" id="A0A1X7VIC1"/>
<reference evidence="2" key="1">
    <citation type="submission" date="2017-05" db="UniProtKB">
        <authorList>
            <consortium name="EnsemblMetazoa"/>
        </authorList>
    </citation>
    <scope>IDENTIFICATION</scope>
</reference>
<feature type="transmembrane region" description="Helical" evidence="1">
    <location>
        <begin position="39"/>
        <end position="60"/>
    </location>
</feature>
<dbReference type="EnsemblMetazoa" id="Aqu2.1.40096_001">
    <property type="protein sequence ID" value="Aqu2.1.40096_001"/>
    <property type="gene ID" value="Aqu2.1.40096"/>
</dbReference>
<dbReference type="InParanoid" id="A0A1X7VIC1"/>
<name>A0A1X7VIC1_AMPQE</name>
<sequence length="71" mass="8049">MIDEMRGDRINVRYRDGGILLLKDGNWLLKSLRLKEQPASIIVVFALVILRILCLFHVTAASNGTTYPVLH</sequence>
<keyword evidence="1" id="KW-1133">Transmembrane helix</keyword>
<organism evidence="2">
    <name type="scientific">Amphimedon queenslandica</name>
    <name type="common">Sponge</name>
    <dbReference type="NCBI Taxonomy" id="400682"/>
    <lineage>
        <taxon>Eukaryota</taxon>
        <taxon>Metazoa</taxon>
        <taxon>Porifera</taxon>
        <taxon>Demospongiae</taxon>
        <taxon>Heteroscleromorpha</taxon>
        <taxon>Haplosclerida</taxon>
        <taxon>Niphatidae</taxon>
        <taxon>Amphimedon</taxon>
    </lineage>
</organism>
<proteinExistence type="predicted"/>